<organism evidence="2 3">
    <name type="scientific">Datura stramonium</name>
    <name type="common">Jimsonweed</name>
    <name type="synonym">Common thornapple</name>
    <dbReference type="NCBI Taxonomy" id="4076"/>
    <lineage>
        <taxon>Eukaryota</taxon>
        <taxon>Viridiplantae</taxon>
        <taxon>Streptophyta</taxon>
        <taxon>Embryophyta</taxon>
        <taxon>Tracheophyta</taxon>
        <taxon>Spermatophyta</taxon>
        <taxon>Magnoliopsida</taxon>
        <taxon>eudicotyledons</taxon>
        <taxon>Gunneridae</taxon>
        <taxon>Pentapetalae</taxon>
        <taxon>asterids</taxon>
        <taxon>lamiids</taxon>
        <taxon>Solanales</taxon>
        <taxon>Solanaceae</taxon>
        <taxon>Solanoideae</taxon>
        <taxon>Datureae</taxon>
        <taxon>Datura</taxon>
    </lineage>
</organism>
<dbReference type="PANTHER" id="PTHR27006">
    <property type="entry name" value="PROMASTIGOTE SURFACE ANTIGEN PROTEIN PSA"/>
    <property type="match status" value="1"/>
</dbReference>
<gene>
    <name evidence="2" type="ORF">HAX54_051062</name>
</gene>
<dbReference type="Proteomes" id="UP000823775">
    <property type="component" value="Unassembled WGS sequence"/>
</dbReference>
<name>A0ABS8SXT2_DATST</name>
<dbReference type="PROSITE" id="PS50011">
    <property type="entry name" value="PROTEIN_KINASE_DOM"/>
    <property type="match status" value="1"/>
</dbReference>
<dbReference type="Pfam" id="PF00069">
    <property type="entry name" value="Pkinase"/>
    <property type="match status" value="1"/>
</dbReference>
<comment type="caution">
    <text evidence="2">The sequence shown here is derived from an EMBL/GenBank/DDBJ whole genome shotgun (WGS) entry which is preliminary data.</text>
</comment>
<dbReference type="PANTHER" id="PTHR27006:SF606">
    <property type="entry name" value="INTERLEUKIN-1 RECEPTOR-ASSOCIATED KINASE 4"/>
    <property type="match status" value="1"/>
</dbReference>
<evidence type="ECO:0000259" key="1">
    <source>
        <dbReference type="PROSITE" id="PS50011"/>
    </source>
</evidence>
<evidence type="ECO:0000313" key="3">
    <source>
        <dbReference type="Proteomes" id="UP000823775"/>
    </source>
</evidence>
<dbReference type="Gene3D" id="1.10.510.10">
    <property type="entry name" value="Transferase(Phosphotransferase) domain 1"/>
    <property type="match status" value="1"/>
</dbReference>
<sequence>MNSKIFDYGMTEILKQNVSEDNTTRSAGTFGYMAPEYAKEGIFSTKYDLYNYGVLVLKIASGRKNNCFRNEGGPLNLVDYAAWELWSTEVIIELIDPTLSVSCFAKELTSGKG</sequence>
<dbReference type="SUPFAM" id="SSF56112">
    <property type="entry name" value="Protein kinase-like (PK-like)"/>
    <property type="match status" value="1"/>
</dbReference>
<keyword evidence="3" id="KW-1185">Reference proteome</keyword>
<accession>A0ABS8SXT2</accession>
<protein>
    <recommendedName>
        <fullName evidence="1">Protein kinase domain-containing protein</fullName>
    </recommendedName>
</protein>
<dbReference type="EMBL" id="JACEIK010000900">
    <property type="protein sequence ID" value="MCD7463648.1"/>
    <property type="molecule type" value="Genomic_DNA"/>
</dbReference>
<proteinExistence type="predicted"/>
<dbReference type="InterPro" id="IPR000719">
    <property type="entry name" value="Prot_kinase_dom"/>
</dbReference>
<evidence type="ECO:0000313" key="2">
    <source>
        <dbReference type="EMBL" id="MCD7463648.1"/>
    </source>
</evidence>
<feature type="domain" description="Protein kinase" evidence="1">
    <location>
        <begin position="1"/>
        <end position="113"/>
    </location>
</feature>
<reference evidence="2 3" key="1">
    <citation type="journal article" date="2021" name="BMC Genomics">
        <title>Datura genome reveals duplications of psychoactive alkaloid biosynthetic genes and high mutation rate following tissue culture.</title>
        <authorList>
            <person name="Rajewski A."/>
            <person name="Carter-House D."/>
            <person name="Stajich J."/>
            <person name="Litt A."/>
        </authorList>
    </citation>
    <scope>NUCLEOTIDE SEQUENCE [LARGE SCALE GENOMIC DNA]</scope>
    <source>
        <strain evidence="2">AR-01</strain>
    </source>
</reference>
<dbReference type="InterPro" id="IPR011009">
    <property type="entry name" value="Kinase-like_dom_sf"/>
</dbReference>